<comment type="catalytic activity">
    <reaction evidence="1">
        <text>ATP + H2O = AMP + diphosphate + H(+)</text>
        <dbReference type="Rhea" id="RHEA:14245"/>
        <dbReference type="ChEBI" id="CHEBI:15377"/>
        <dbReference type="ChEBI" id="CHEBI:15378"/>
        <dbReference type="ChEBI" id="CHEBI:30616"/>
        <dbReference type="ChEBI" id="CHEBI:33019"/>
        <dbReference type="ChEBI" id="CHEBI:456215"/>
        <dbReference type="EC" id="3.6.1.8"/>
    </reaction>
</comment>
<dbReference type="HOGENOM" id="CLU_038356_0_1_5"/>
<dbReference type="GO" id="GO:0047693">
    <property type="term" value="F:ATP diphosphatase activity"/>
    <property type="evidence" value="ECO:0007669"/>
    <property type="project" value="UniProtKB-EC"/>
</dbReference>
<dbReference type="EC" id="3.6.1.8" evidence="3"/>
<feature type="domain" description="NTP pyrophosphohydrolase MazG-like" evidence="5">
    <location>
        <begin position="41"/>
        <end position="114"/>
    </location>
</feature>
<keyword evidence="7" id="KW-1185">Reference proteome</keyword>
<accession>A0LC99</accession>
<comment type="similarity">
    <text evidence="2">Belongs to the nucleoside triphosphate pyrophosphohydrolase family.</text>
</comment>
<name>A0LC99_MAGMM</name>
<dbReference type="GO" id="GO:0046081">
    <property type="term" value="P:dUTP catabolic process"/>
    <property type="evidence" value="ECO:0007669"/>
    <property type="project" value="TreeGrafter"/>
</dbReference>
<organism evidence="6 7">
    <name type="scientific">Magnetococcus marinus (strain ATCC BAA-1437 / JCM 17883 / MC-1)</name>
    <dbReference type="NCBI Taxonomy" id="156889"/>
    <lineage>
        <taxon>Bacteria</taxon>
        <taxon>Pseudomonadati</taxon>
        <taxon>Pseudomonadota</taxon>
        <taxon>Magnetococcia</taxon>
        <taxon>Magnetococcales</taxon>
        <taxon>Magnetococcaceae</taxon>
        <taxon>Magnetococcus</taxon>
    </lineage>
</organism>
<dbReference type="InterPro" id="IPR048015">
    <property type="entry name" value="NTP-PPase_MazG-like_N"/>
</dbReference>
<dbReference type="GO" id="GO:0006203">
    <property type="term" value="P:dGTP catabolic process"/>
    <property type="evidence" value="ECO:0007669"/>
    <property type="project" value="TreeGrafter"/>
</dbReference>
<reference evidence="6 7" key="2">
    <citation type="journal article" date="2012" name="Int. J. Syst. Evol. Microbiol.">
        <title>Magnetococcus marinus gen. nov., sp. nov., a marine, magnetotactic bacterium that represents a novel lineage (Magnetococcaceae fam. nov.; Magnetococcales ord. nov.) at the base of the Alphaproteobacteria.</title>
        <authorList>
            <person name="Bazylinski D.A."/>
            <person name="Williams T.J."/>
            <person name="Lefevre C.T."/>
            <person name="Berg R.J."/>
            <person name="Zhang C.L."/>
            <person name="Bowser S.S."/>
            <person name="Dean A.J."/>
            <person name="Beveridge T.J."/>
        </authorList>
    </citation>
    <scope>NUCLEOTIDE SEQUENCE [LARGE SCALE GENOMIC DNA]</scope>
    <source>
        <strain evidence="7">ATCC BAA-1437 / JCM 17883 / MC-1</strain>
    </source>
</reference>
<reference evidence="7" key="1">
    <citation type="journal article" date="2009" name="Appl. Environ. Microbiol.">
        <title>Complete genome sequence of the chemolithoautotrophic marine magnetotactic coccus strain MC-1.</title>
        <authorList>
            <person name="Schubbe S."/>
            <person name="Williams T.J."/>
            <person name="Xie G."/>
            <person name="Kiss H.E."/>
            <person name="Brettin T.S."/>
            <person name="Martinez D."/>
            <person name="Ross C.A."/>
            <person name="Schuler D."/>
            <person name="Cox B.L."/>
            <person name="Nealson K.H."/>
            <person name="Bazylinski D.A."/>
        </authorList>
    </citation>
    <scope>NUCLEOTIDE SEQUENCE [LARGE SCALE GENOMIC DNA]</scope>
    <source>
        <strain evidence="7">ATCC BAA-1437 / JCM 17883 / MC-1</strain>
    </source>
</reference>
<dbReference type="STRING" id="156889.Mmc1_3102"/>
<dbReference type="FunFam" id="1.10.287.1080:FF:000001">
    <property type="entry name" value="Nucleoside triphosphate pyrophosphohydrolase"/>
    <property type="match status" value="1"/>
</dbReference>
<dbReference type="GO" id="GO:0046076">
    <property type="term" value="P:dTTP catabolic process"/>
    <property type="evidence" value="ECO:0007669"/>
    <property type="project" value="TreeGrafter"/>
</dbReference>
<dbReference type="GO" id="GO:0046047">
    <property type="term" value="P:TTP catabolic process"/>
    <property type="evidence" value="ECO:0007669"/>
    <property type="project" value="TreeGrafter"/>
</dbReference>
<dbReference type="Gene3D" id="1.10.287.1080">
    <property type="entry name" value="MazG-like"/>
    <property type="match status" value="2"/>
</dbReference>
<evidence type="ECO:0000256" key="2">
    <source>
        <dbReference type="ARBA" id="ARBA00061115"/>
    </source>
</evidence>
<dbReference type="eggNOG" id="COG3956">
    <property type="taxonomic scope" value="Bacteria"/>
</dbReference>
<dbReference type="Pfam" id="PF03819">
    <property type="entry name" value="MazG"/>
    <property type="match status" value="2"/>
</dbReference>
<dbReference type="GO" id="GO:0006950">
    <property type="term" value="P:response to stress"/>
    <property type="evidence" value="ECO:0007669"/>
    <property type="project" value="UniProtKB-ARBA"/>
</dbReference>
<dbReference type="NCBIfam" id="TIGR00444">
    <property type="entry name" value="mazG"/>
    <property type="match status" value="1"/>
</dbReference>
<dbReference type="NCBIfam" id="NF007113">
    <property type="entry name" value="PRK09562.1"/>
    <property type="match status" value="1"/>
</dbReference>
<evidence type="ECO:0000259" key="5">
    <source>
        <dbReference type="Pfam" id="PF03819"/>
    </source>
</evidence>
<proteinExistence type="inferred from homology"/>
<protein>
    <recommendedName>
        <fullName evidence="4">Nucleoside triphosphate pyrophosphohydrolase</fullName>
        <ecNumber evidence="3">3.6.1.8</ecNumber>
    </recommendedName>
</protein>
<dbReference type="AlphaFoldDB" id="A0LC99"/>
<dbReference type="CDD" id="cd11529">
    <property type="entry name" value="NTP-PPase_MazG_Cterm"/>
    <property type="match status" value="1"/>
</dbReference>
<evidence type="ECO:0000313" key="7">
    <source>
        <dbReference type="Proteomes" id="UP000002586"/>
    </source>
</evidence>
<dbReference type="InterPro" id="IPR011551">
    <property type="entry name" value="NTP_PyrPHydrolase_MazG"/>
</dbReference>
<dbReference type="InterPro" id="IPR004518">
    <property type="entry name" value="MazG-like_dom"/>
</dbReference>
<gene>
    <name evidence="6" type="ordered locus">Mmc1_3102</name>
</gene>
<dbReference type="Proteomes" id="UP000002586">
    <property type="component" value="Chromosome"/>
</dbReference>
<dbReference type="SUPFAM" id="SSF101386">
    <property type="entry name" value="all-alpha NTP pyrophosphatases"/>
    <property type="match status" value="2"/>
</dbReference>
<dbReference type="InterPro" id="IPR048011">
    <property type="entry name" value="NTP-PPase_MazG-like_C"/>
</dbReference>
<feature type="domain" description="NTP pyrophosphohydrolase MazG-like" evidence="5">
    <location>
        <begin position="184"/>
        <end position="242"/>
    </location>
</feature>
<sequence>MPPKAPNSQDPASLAGHAFTALESLMRQLRAPDGCPWDREQSFQSLLPYTLEEVYEVLHAVETQDHQELKKELGDLLFHIVFYSQIAAEANQFTLEQVVNSVVQKMLHRHPHVFGEESLTSAAEVAANWEDLKKRERQARGEVSEDHSVFAGLSNKLPALLWAKKVQDKMAKVGFDWPDTDGILDKIREEIDELAQARAENDRAGQKEELGDLLFALVNLARRLEIEPETALRACTHKVEARFRYIEAHLQEQGVAVEQASLEEMESLWQQAKKQGL</sequence>
<dbReference type="RefSeq" id="WP_011714655.1">
    <property type="nucleotide sequence ID" value="NC_008576.1"/>
</dbReference>
<evidence type="ECO:0000313" key="6">
    <source>
        <dbReference type="EMBL" id="ABK45592.1"/>
    </source>
</evidence>
<dbReference type="PANTHER" id="PTHR30522:SF0">
    <property type="entry name" value="NUCLEOSIDE TRIPHOSPHATE PYROPHOSPHOHYDROLASE"/>
    <property type="match status" value="1"/>
</dbReference>
<dbReference type="EMBL" id="CP000471">
    <property type="protein sequence ID" value="ABK45592.1"/>
    <property type="molecule type" value="Genomic_DNA"/>
</dbReference>
<evidence type="ECO:0000256" key="1">
    <source>
        <dbReference type="ARBA" id="ARBA00052141"/>
    </source>
</evidence>
<dbReference type="KEGG" id="mgm:Mmc1_3102"/>
<dbReference type="GO" id="GO:0046052">
    <property type="term" value="P:UTP catabolic process"/>
    <property type="evidence" value="ECO:0007669"/>
    <property type="project" value="TreeGrafter"/>
</dbReference>
<evidence type="ECO:0000256" key="4">
    <source>
        <dbReference type="ARBA" id="ARBA00074799"/>
    </source>
</evidence>
<dbReference type="OrthoDB" id="9808939at2"/>
<dbReference type="CDD" id="cd11528">
    <property type="entry name" value="NTP-PPase_MazG_Nterm"/>
    <property type="match status" value="1"/>
</dbReference>
<evidence type="ECO:0000256" key="3">
    <source>
        <dbReference type="ARBA" id="ARBA00066372"/>
    </source>
</evidence>
<dbReference type="FunFam" id="1.10.287.1080:FF:000003">
    <property type="entry name" value="Nucleoside triphosphate pyrophosphohydrolase"/>
    <property type="match status" value="1"/>
</dbReference>
<dbReference type="GO" id="GO:0046061">
    <property type="term" value="P:dATP catabolic process"/>
    <property type="evidence" value="ECO:0007669"/>
    <property type="project" value="TreeGrafter"/>
</dbReference>
<dbReference type="PANTHER" id="PTHR30522">
    <property type="entry name" value="NUCLEOSIDE TRIPHOSPHATE PYROPHOSPHOHYDROLASE"/>
    <property type="match status" value="1"/>
</dbReference>